<gene>
    <name evidence="3" type="ORF">M0638_22260</name>
</gene>
<sequence length="231" mass="25044">MHPFTMPPEIVARVVARCGREHPFDVLDPARTALVVIDMQNYFVAPGYLGEVPMARAVVPAINRLAAALRERGGHVAWVCNTTTDTADWSVLHEGLLSPAVRDRRRETMERDHPGHALYPALEVGPGDAHLAKNRFSAFIQGASAIEPHLRQRGIDTVLVAGTATNVCCESTARDAMMLNFRTLMISDALASFTDAEHAAALTGFYAIFGDVQTVDEAVASLDRGLARRAA</sequence>
<name>A0A9X1YC90_9PROT</name>
<reference evidence="3" key="1">
    <citation type="submission" date="2022-04" db="EMBL/GenBank/DDBJ databases">
        <title>Roseomonas acroporae sp. nov., isolated from coral Acropora digitifera.</title>
        <authorList>
            <person name="Sun H."/>
        </authorList>
    </citation>
    <scope>NUCLEOTIDE SEQUENCE</scope>
    <source>
        <strain evidence="3">NAR14</strain>
    </source>
</reference>
<protein>
    <submittedName>
        <fullName evidence="3">Cysteine hydrolase</fullName>
    </submittedName>
</protein>
<dbReference type="PANTHER" id="PTHR43540">
    <property type="entry name" value="PEROXYUREIDOACRYLATE/UREIDOACRYLATE AMIDOHYDROLASE-RELATED"/>
    <property type="match status" value="1"/>
</dbReference>
<feature type="domain" description="Isochorismatase-like" evidence="2">
    <location>
        <begin position="32"/>
        <end position="217"/>
    </location>
</feature>
<organism evidence="3 4">
    <name type="scientific">Roseomonas acroporae</name>
    <dbReference type="NCBI Taxonomy" id="2937791"/>
    <lineage>
        <taxon>Bacteria</taxon>
        <taxon>Pseudomonadati</taxon>
        <taxon>Pseudomonadota</taxon>
        <taxon>Alphaproteobacteria</taxon>
        <taxon>Acetobacterales</taxon>
        <taxon>Roseomonadaceae</taxon>
        <taxon>Roseomonas</taxon>
    </lineage>
</organism>
<dbReference type="GO" id="GO:0016787">
    <property type="term" value="F:hydrolase activity"/>
    <property type="evidence" value="ECO:0007669"/>
    <property type="project" value="UniProtKB-KW"/>
</dbReference>
<keyword evidence="1 3" id="KW-0378">Hydrolase</keyword>
<dbReference type="Pfam" id="PF00857">
    <property type="entry name" value="Isochorismatase"/>
    <property type="match status" value="1"/>
</dbReference>
<dbReference type="Gene3D" id="3.40.50.850">
    <property type="entry name" value="Isochorismatase-like"/>
    <property type="match status" value="1"/>
</dbReference>
<dbReference type="InterPro" id="IPR036380">
    <property type="entry name" value="Isochorismatase-like_sf"/>
</dbReference>
<dbReference type="Proteomes" id="UP001139516">
    <property type="component" value="Unassembled WGS sequence"/>
</dbReference>
<dbReference type="PANTHER" id="PTHR43540:SF6">
    <property type="entry name" value="ISOCHORISMATASE-LIKE DOMAIN-CONTAINING PROTEIN"/>
    <property type="match status" value="1"/>
</dbReference>
<comment type="caution">
    <text evidence="3">The sequence shown here is derived from an EMBL/GenBank/DDBJ whole genome shotgun (WGS) entry which is preliminary data.</text>
</comment>
<dbReference type="EMBL" id="JALPRX010000105">
    <property type="protein sequence ID" value="MCK8787102.1"/>
    <property type="molecule type" value="Genomic_DNA"/>
</dbReference>
<dbReference type="CDD" id="cd00431">
    <property type="entry name" value="cysteine_hydrolases"/>
    <property type="match status" value="1"/>
</dbReference>
<proteinExistence type="predicted"/>
<evidence type="ECO:0000259" key="2">
    <source>
        <dbReference type="Pfam" id="PF00857"/>
    </source>
</evidence>
<dbReference type="InterPro" id="IPR000868">
    <property type="entry name" value="Isochorismatase-like_dom"/>
</dbReference>
<evidence type="ECO:0000313" key="4">
    <source>
        <dbReference type="Proteomes" id="UP001139516"/>
    </source>
</evidence>
<evidence type="ECO:0000313" key="3">
    <source>
        <dbReference type="EMBL" id="MCK8787102.1"/>
    </source>
</evidence>
<accession>A0A9X1YC90</accession>
<evidence type="ECO:0000256" key="1">
    <source>
        <dbReference type="ARBA" id="ARBA00022801"/>
    </source>
</evidence>
<dbReference type="AlphaFoldDB" id="A0A9X1YC90"/>
<keyword evidence="4" id="KW-1185">Reference proteome</keyword>
<dbReference type="InterPro" id="IPR050272">
    <property type="entry name" value="Isochorismatase-like_hydrls"/>
</dbReference>
<dbReference type="SUPFAM" id="SSF52499">
    <property type="entry name" value="Isochorismatase-like hydrolases"/>
    <property type="match status" value="1"/>
</dbReference>
<dbReference type="RefSeq" id="WP_248669157.1">
    <property type="nucleotide sequence ID" value="NZ_JALPRX010000105.1"/>
</dbReference>